<name>A0ABS7DI48_9GAMM</name>
<organism evidence="8 9">
    <name type="scientific">Succinivibrio faecicola</name>
    <dbReference type="NCBI Taxonomy" id="2820300"/>
    <lineage>
        <taxon>Bacteria</taxon>
        <taxon>Pseudomonadati</taxon>
        <taxon>Pseudomonadota</taxon>
        <taxon>Gammaproteobacteria</taxon>
        <taxon>Aeromonadales</taxon>
        <taxon>Succinivibrionaceae</taxon>
        <taxon>Succinivibrio</taxon>
    </lineage>
</organism>
<feature type="transmembrane region" description="Helical" evidence="5">
    <location>
        <begin position="195"/>
        <end position="220"/>
    </location>
</feature>
<comment type="similarity">
    <text evidence="3">Belongs to the methyl-accepting chemotaxis (MCP) protein family.</text>
</comment>
<dbReference type="EMBL" id="JAGFNY010000028">
    <property type="protein sequence ID" value="MBW7570764.1"/>
    <property type="molecule type" value="Genomic_DNA"/>
</dbReference>
<feature type="transmembrane region" description="Helical" evidence="5">
    <location>
        <begin position="12"/>
        <end position="33"/>
    </location>
</feature>
<dbReference type="SMART" id="SM00283">
    <property type="entry name" value="MA"/>
    <property type="match status" value="1"/>
</dbReference>
<keyword evidence="5" id="KW-0812">Transmembrane</keyword>
<keyword evidence="5" id="KW-0472">Membrane</keyword>
<evidence type="ECO:0000313" key="9">
    <source>
        <dbReference type="Proteomes" id="UP000731465"/>
    </source>
</evidence>
<dbReference type="CDD" id="cd06225">
    <property type="entry name" value="HAMP"/>
    <property type="match status" value="1"/>
</dbReference>
<dbReference type="InterPro" id="IPR004089">
    <property type="entry name" value="MCPsignal_dom"/>
</dbReference>
<sequence>MDFFRKLSIKAKLVLSFAILNFTIVVVSVFSVVSNYGNINTSYNVERILNKSYNRVINTQQALERADNAILEYLQQNADHNRNEAFIADAESMISEISRIAAIMNENVIGDLPSPEAYKKHILEVKQASAKLTATFRNNVVPLVKSNKIDNALSVYLESVRPQVVLCIDLFKAMINEQVALSTKLTQDNTSKTPMVIAIILAIFGFIVALYLSSILSSYITKNFEKLSSFIHNIANGNFDFKIEHTLKDEFGKLFNTTVELRRKLGGSLEDVVKSYTEFDAKLNDINDKIQNVAVAIADAESRSVTVSAASDEMVSTTADIAKNCESASENAALTQNITSQGVNEIDNVIDSIRAQAEKTKHDAKLIGALVDQSNKIGSIVQTIEDIASQTNLLALNAAIEAARAGEAGKGFAVVADEVRALASRSSASTQEITKMVSQIQTDANSANESMTDSLQLMNALAEKAAGVTTILNDIISNVDSVNAQIGHIATAAQQQTTATSEISNNMQGVSNLTQQSSNLSQESSSEIDTLRITAEELLRKLSTFRF</sequence>
<protein>
    <submittedName>
        <fullName evidence="8">Methyl-accepting chemotaxis protein</fullName>
    </submittedName>
</protein>
<dbReference type="CDD" id="cd11386">
    <property type="entry name" value="MCP_signal"/>
    <property type="match status" value="1"/>
</dbReference>
<dbReference type="InterPro" id="IPR004090">
    <property type="entry name" value="Chemotax_Me-accpt_rcpt"/>
</dbReference>
<comment type="subcellular location">
    <subcellularLocation>
        <location evidence="1">Membrane</location>
    </subcellularLocation>
</comment>
<feature type="domain" description="Methyl-accepting transducer" evidence="6">
    <location>
        <begin position="275"/>
        <end position="511"/>
    </location>
</feature>
<dbReference type="Proteomes" id="UP000731465">
    <property type="component" value="Unassembled WGS sequence"/>
</dbReference>
<evidence type="ECO:0000256" key="2">
    <source>
        <dbReference type="ARBA" id="ARBA00023224"/>
    </source>
</evidence>
<dbReference type="SUPFAM" id="SSF58104">
    <property type="entry name" value="Methyl-accepting chemotaxis protein (MCP) signaling domain"/>
    <property type="match status" value="1"/>
</dbReference>
<accession>A0ABS7DI48</accession>
<keyword evidence="2 4" id="KW-0807">Transducer</keyword>
<evidence type="ECO:0000313" key="8">
    <source>
        <dbReference type="EMBL" id="MBW7570764.1"/>
    </source>
</evidence>
<dbReference type="Pfam" id="PF12729">
    <property type="entry name" value="4HB_MCP_1"/>
    <property type="match status" value="1"/>
</dbReference>
<dbReference type="InterPro" id="IPR003660">
    <property type="entry name" value="HAMP_dom"/>
</dbReference>
<feature type="domain" description="HAMP" evidence="7">
    <location>
        <begin position="218"/>
        <end position="270"/>
    </location>
</feature>
<comment type="caution">
    <text evidence="8">The sequence shown here is derived from an EMBL/GenBank/DDBJ whole genome shotgun (WGS) entry which is preliminary data.</text>
</comment>
<evidence type="ECO:0000256" key="5">
    <source>
        <dbReference type="SAM" id="Phobius"/>
    </source>
</evidence>
<dbReference type="Pfam" id="PF00015">
    <property type="entry name" value="MCPsignal"/>
    <property type="match status" value="1"/>
</dbReference>
<evidence type="ECO:0000256" key="3">
    <source>
        <dbReference type="ARBA" id="ARBA00029447"/>
    </source>
</evidence>
<proteinExistence type="inferred from homology"/>
<evidence type="ECO:0000259" key="6">
    <source>
        <dbReference type="PROSITE" id="PS50111"/>
    </source>
</evidence>
<reference evidence="8 9" key="1">
    <citation type="submission" date="2021-03" db="EMBL/GenBank/DDBJ databases">
        <title>Succinivibrio sp. nov. isolated from feces of cow.</title>
        <authorList>
            <person name="Choi J.-Y."/>
        </authorList>
    </citation>
    <scope>NUCLEOTIDE SEQUENCE [LARGE SCALE GENOMIC DNA]</scope>
    <source>
        <strain evidence="8 9">AGMB01872</strain>
    </source>
</reference>
<dbReference type="PROSITE" id="PS50111">
    <property type="entry name" value="CHEMOTAXIS_TRANSDUC_2"/>
    <property type="match status" value="1"/>
</dbReference>
<dbReference type="PANTHER" id="PTHR32089:SF112">
    <property type="entry name" value="LYSOZYME-LIKE PROTEIN-RELATED"/>
    <property type="match status" value="1"/>
</dbReference>
<dbReference type="Gene3D" id="1.10.287.950">
    <property type="entry name" value="Methyl-accepting chemotaxis protein"/>
    <property type="match status" value="1"/>
</dbReference>
<evidence type="ECO:0000259" key="7">
    <source>
        <dbReference type="PROSITE" id="PS50885"/>
    </source>
</evidence>
<keyword evidence="5" id="KW-1133">Transmembrane helix</keyword>
<dbReference type="PRINTS" id="PR00260">
    <property type="entry name" value="CHEMTRNSDUCR"/>
</dbReference>
<dbReference type="PANTHER" id="PTHR32089">
    <property type="entry name" value="METHYL-ACCEPTING CHEMOTAXIS PROTEIN MCPB"/>
    <property type="match status" value="1"/>
</dbReference>
<dbReference type="PROSITE" id="PS50885">
    <property type="entry name" value="HAMP"/>
    <property type="match status" value="1"/>
</dbReference>
<dbReference type="RefSeq" id="WP_219937987.1">
    <property type="nucleotide sequence ID" value="NZ_JAGFNY010000028.1"/>
</dbReference>
<evidence type="ECO:0000256" key="1">
    <source>
        <dbReference type="ARBA" id="ARBA00004370"/>
    </source>
</evidence>
<gene>
    <name evidence="8" type="ORF">J5V48_07650</name>
</gene>
<dbReference type="InterPro" id="IPR024478">
    <property type="entry name" value="HlyB_4HB_MCP"/>
</dbReference>
<evidence type="ECO:0000256" key="4">
    <source>
        <dbReference type="PROSITE-ProRule" id="PRU00284"/>
    </source>
</evidence>
<keyword evidence="9" id="KW-1185">Reference proteome</keyword>